<dbReference type="Gene3D" id="3.40.50.410">
    <property type="entry name" value="von Willebrand factor, type A domain"/>
    <property type="match status" value="1"/>
</dbReference>
<dbReference type="Proteomes" id="UP000515312">
    <property type="component" value="Chromosome"/>
</dbReference>
<dbReference type="AlphaFoldDB" id="A0A7G8BPX5"/>
<dbReference type="SUPFAM" id="SSF53300">
    <property type="entry name" value="vWA-like"/>
    <property type="match status" value="1"/>
</dbReference>
<evidence type="ECO:0000313" key="4">
    <source>
        <dbReference type="Proteomes" id="UP000515312"/>
    </source>
</evidence>
<evidence type="ECO:0000256" key="2">
    <source>
        <dbReference type="SAM" id="SignalP"/>
    </source>
</evidence>
<feature type="region of interest" description="Disordered" evidence="1">
    <location>
        <begin position="28"/>
        <end position="60"/>
    </location>
</feature>
<dbReference type="RefSeq" id="WP_186746883.1">
    <property type="nucleotide sequence ID" value="NZ_CP060394.1"/>
</dbReference>
<protein>
    <submittedName>
        <fullName evidence="3">VWA domain-containing protein</fullName>
    </submittedName>
</protein>
<accession>A0A7G8BPX5</accession>
<reference evidence="3 4" key="1">
    <citation type="submission" date="2020-08" db="EMBL/GenBank/DDBJ databases">
        <title>Edaphobacter telluris sp. nov. and Acidobacterium dinghuensis sp. nov., two acidobacteria isolated from forest soil.</title>
        <authorList>
            <person name="Fu J."/>
            <person name="Qiu L."/>
        </authorList>
    </citation>
    <scope>NUCLEOTIDE SEQUENCE [LARGE SCALE GENOMIC DNA]</scope>
    <source>
        <strain evidence="3">4Y35</strain>
    </source>
</reference>
<keyword evidence="4" id="KW-1185">Reference proteome</keyword>
<gene>
    <name evidence="3" type="ORF">H7849_12260</name>
</gene>
<evidence type="ECO:0000256" key="1">
    <source>
        <dbReference type="SAM" id="MobiDB-lite"/>
    </source>
</evidence>
<sequence>MTSHSLIRAALFAGFLCGGAQISVAQEPFPGEPVTAPKPQQAAPNSTQGPTAKPLPEQQLPPTIRVNTSVVLVPTLVEKPTGEVLYGLAAKDFTLEDNGVKQDIHVDDDLDAQPVSLVVCIQRGRSSGLEFGKLAKLGPLLDLFTAGGRGEAALVVFDSKPVYLDAFSRDTNNITEDLQQLRPGDGGAAIFDAVGYSVDLLEHRQPDHRRVLLLISESRDHGSKRFNAQDLVERIGTSNTLVLSLTFSPTKAGLMDWGSGNAAGGSSINVLAPLMMAIAAVHKNAAREIATMSGGEYASFTKEKGFQDRVDELASHSRNRYILSFHPSDLTPGLHTIQVKLNNDYNARVVARASYWAVSDATKTTGSAQ</sequence>
<name>A0A7G8BPX5_9BACT</name>
<dbReference type="EMBL" id="CP060394">
    <property type="protein sequence ID" value="QNI34595.1"/>
    <property type="molecule type" value="Genomic_DNA"/>
</dbReference>
<dbReference type="InterPro" id="IPR036465">
    <property type="entry name" value="vWFA_dom_sf"/>
</dbReference>
<evidence type="ECO:0000313" key="3">
    <source>
        <dbReference type="EMBL" id="QNI34595.1"/>
    </source>
</evidence>
<feature type="chain" id="PRO_5028866313" evidence="2">
    <location>
        <begin position="26"/>
        <end position="369"/>
    </location>
</feature>
<dbReference type="KEGG" id="adin:H7849_12260"/>
<organism evidence="3 4">
    <name type="scientific">Alloacidobacterium dinghuense</name>
    <dbReference type="NCBI Taxonomy" id="2763107"/>
    <lineage>
        <taxon>Bacteria</taxon>
        <taxon>Pseudomonadati</taxon>
        <taxon>Acidobacteriota</taxon>
        <taxon>Terriglobia</taxon>
        <taxon>Terriglobales</taxon>
        <taxon>Acidobacteriaceae</taxon>
        <taxon>Alloacidobacterium</taxon>
    </lineage>
</organism>
<proteinExistence type="predicted"/>
<feature type="signal peptide" evidence="2">
    <location>
        <begin position="1"/>
        <end position="25"/>
    </location>
</feature>
<keyword evidence="2" id="KW-0732">Signal</keyword>